<evidence type="ECO:0000313" key="1">
    <source>
        <dbReference type="EMBL" id="PYY27367.1"/>
    </source>
</evidence>
<comment type="caution">
    <text evidence="1">The sequence shown here is derived from an EMBL/GenBank/DDBJ whole genome shotgun (WGS) entry which is preliminary data.</text>
</comment>
<dbReference type="RefSeq" id="WP_095359410.1">
    <property type="nucleotide sequence ID" value="NZ_PRLG01000021.1"/>
</dbReference>
<dbReference type="EMBL" id="PRLG01000021">
    <property type="protein sequence ID" value="PYY27367.1"/>
    <property type="molecule type" value="Genomic_DNA"/>
</dbReference>
<organism evidence="1 2">
    <name type="scientific">Paenibacillus illinoisensis</name>
    <dbReference type="NCBI Taxonomy" id="59845"/>
    <lineage>
        <taxon>Bacteria</taxon>
        <taxon>Bacillati</taxon>
        <taxon>Bacillota</taxon>
        <taxon>Bacilli</taxon>
        <taxon>Bacillales</taxon>
        <taxon>Paenibacillaceae</taxon>
        <taxon>Paenibacillus</taxon>
    </lineage>
</organism>
<dbReference type="OrthoDB" id="2628562at2"/>
<name>A0A2W0C5K8_9BACL</name>
<proteinExistence type="predicted"/>
<evidence type="ECO:0000313" key="2">
    <source>
        <dbReference type="Proteomes" id="UP000247459"/>
    </source>
</evidence>
<gene>
    <name evidence="1" type="ORF">PIL02S_03920</name>
</gene>
<dbReference type="AlphaFoldDB" id="A0A2W0C5K8"/>
<protein>
    <submittedName>
        <fullName evidence="1">Uncharacterized protein</fullName>
    </submittedName>
</protein>
<dbReference type="Proteomes" id="UP000247459">
    <property type="component" value="Unassembled WGS sequence"/>
</dbReference>
<accession>A0A2W0C5K8</accession>
<sequence length="97" mass="11222">MLKRWLITVFTIGILLLLHVEHVSAYVHHQVEVDQETREALEKKYGLDAPSNPDPTNHLLSGDWGISFNPPLDRHQTILQIVRWVQQPVTLIIRLIV</sequence>
<reference evidence="1 2" key="1">
    <citation type="submission" date="2018-01" db="EMBL/GenBank/DDBJ databases">
        <title>Genome sequence of the PGP bacterium Paenibacillus illinoisensis E3.</title>
        <authorList>
            <person name="Rolli E."/>
            <person name="Marasco R."/>
            <person name="Bessem C."/>
            <person name="Michoud G."/>
            <person name="Gaiarsa S."/>
            <person name="Borin S."/>
            <person name="Daffonchio D."/>
        </authorList>
    </citation>
    <scope>NUCLEOTIDE SEQUENCE [LARGE SCALE GENOMIC DNA]</scope>
    <source>
        <strain evidence="1 2">E3</strain>
    </source>
</reference>